<evidence type="ECO:0000256" key="1">
    <source>
        <dbReference type="SAM" id="MobiDB-lite"/>
    </source>
</evidence>
<keyword evidence="3" id="KW-1185">Reference proteome</keyword>
<dbReference type="PROSITE" id="PS51257">
    <property type="entry name" value="PROKAR_LIPOPROTEIN"/>
    <property type="match status" value="1"/>
</dbReference>
<proteinExistence type="predicted"/>
<accession>A0A0P0CXF7</accession>
<organism evidence="2 3">
    <name type="scientific">Rufibacter tibetensis</name>
    <dbReference type="NCBI Taxonomy" id="512763"/>
    <lineage>
        <taxon>Bacteria</taxon>
        <taxon>Pseudomonadati</taxon>
        <taxon>Bacteroidota</taxon>
        <taxon>Cytophagia</taxon>
        <taxon>Cytophagales</taxon>
        <taxon>Hymenobacteraceae</taxon>
        <taxon>Rufibacter</taxon>
    </lineage>
</organism>
<feature type="compositionally biased region" description="Polar residues" evidence="1">
    <location>
        <begin position="319"/>
        <end position="329"/>
    </location>
</feature>
<feature type="region of interest" description="Disordered" evidence="1">
    <location>
        <begin position="310"/>
        <end position="329"/>
    </location>
</feature>
<sequence length="329" mass="37384">MKKAFPLSFFALLLIIACQQKNVLQVNEVSTALTPLVAQIKPPQSPLNEFEKFVSHLDSAEVSSISEAAQEYASLFKEKPVALADSGYVIFEKFYQRVDKTINKTHQSSSTDFNLVLASNAPSAPQQTQKFKEYNQTLQENGFEVASKEEGTYLKQNRAFIATHFYPFISPTLKEYLEQVNKETREGFAEDGSLTIIEEELVSRVIWWEGFVAKHPSFIYTEESKARKKYYLTVLLEGLVNTPVLSLERKNKIDTYFAVAYQELYKCAPQSEANKLVQPYFKALLRPDKTQAYALLKQYRQAGVIIDSSEPKSEHMLSRNGSQGEPLTD</sequence>
<dbReference type="RefSeq" id="WP_062543527.1">
    <property type="nucleotide sequence ID" value="NZ_CP012643.1"/>
</dbReference>
<dbReference type="OrthoDB" id="8605367at2"/>
<name>A0A0P0CXF7_9BACT</name>
<dbReference type="STRING" id="512763.DC20_08995"/>
<dbReference type="PATRIC" id="fig|512763.3.peg.1985"/>
<dbReference type="AlphaFoldDB" id="A0A0P0CXF7"/>
<reference evidence="2 3" key="1">
    <citation type="submission" date="2015-08" db="EMBL/GenBank/DDBJ databases">
        <title>Complete genome sequence of Rufibacter tibetensis strain 1351t, a radiation-resistant bacterium from tibet plateau.</title>
        <authorList>
            <person name="Dai J."/>
        </authorList>
    </citation>
    <scope>NUCLEOTIDE SEQUENCE [LARGE SCALE GENOMIC DNA]</scope>
    <source>
        <strain evidence="2 3">1351</strain>
    </source>
</reference>
<dbReference type="EMBL" id="CP012643">
    <property type="protein sequence ID" value="ALI99085.1"/>
    <property type="molecule type" value="Genomic_DNA"/>
</dbReference>
<dbReference type="KEGG" id="rti:DC20_08995"/>
<gene>
    <name evidence="2" type="ORF">DC20_08995</name>
</gene>
<dbReference type="Proteomes" id="UP000061382">
    <property type="component" value="Chromosome"/>
</dbReference>
<evidence type="ECO:0000313" key="2">
    <source>
        <dbReference type="EMBL" id="ALI99085.1"/>
    </source>
</evidence>
<protein>
    <submittedName>
        <fullName evidence="2">Uncharacterized protein</fullName>
    </submittedName>
</protein>
<evidence type="ECO:0000313" key="3">
    <source>
        <dbReference type="Proteomes" id="UP000061382"/>
    </source>
</evidence>